<comment type="similarity">
    <text evidence="1">Belongs to the membrane fusion protein (MFP) (TC 8.A.1) family.</text>
</comment>
<proteinExistence type="inferred from homology"/>
<sequence length="363" mass="39919">MQTLQKVLPKYTIALALVFFVTVAYLLTRGNTVDVEAGEVTYAELVQAIYATGFVEAEAVANLSSELSGTVNYIGALEGQQVTAGQTIISLDNAQPGISVREAQAAFLEQQAVNQEKTMKYSRARNLFREGALARQDLDEAKRISSQAEELLEQKRLQLKSREDELKKIAITAPFAGVLTLQSVKKGDYVTANMLVARVVDTSKYVVSVEIDELDVPRIRPGQAAVVVLDALPTERYDAVVSRIVPQTDTITKTSRVYLTFRKAVTGIQAGMTITANIVYHIKPHTLLVRKSSVFDDNHKSYVWEIEKGKLKKQLIVTGASDLTFVEVLSGLQQGDRVALLPEERFREGMDANVLVAKAGKAE</sequence>
<dbReference type="AlphaFoldDB" id="A1BDR0"/>
<dbReference type="PANTHER" id="PTHR30469">
    <property type="entry name" value="MULTIDRUG RESISTANCE PROTEIN MDTA"/>
    <property type="match status" value="1"/>
</dbReference>
<dbReference type="PANTHER" id="PTHR30469:SF15">
    <property type="entry name" value="HLYD FAMILY OF SECRETION PROTEINS"/>
    <property type="match status" value="1"/>
</dbReference>
<keyword evidence="3" id="KW-0812">Transmembrane</keyword>
<name>A1BDR0_CHLPD</name>
<keyword evidence="2" id="KW-0175">Coiled coil</keyword>
<accession>A1BDR0</accession>
<dbReference type="Pfam" id="PF25954">
    <property type="entry name" value="Beta-barrel_RND_2"/>
    <property type="match status" value="1"/>
</dbReference>
<dbReference type="InterPro" id="IPR058625">
    <property type="entry name" value="MdtA-like_BSH"/>
</dbReference>
<evidence type="ECO:0000256" key="3">
    <source>
        <dbReference type="SAM" id="Phobius"/>
    </source>
</evidence>
<dbReference type="OrthoDB" id="9784685at2"/>
<dbReference type="Gene3D" id="2.40.420.20">
    <property type="match status" value="1"/>
</dbReference>
<reference evidence="6 7" key="1">
    <citation type="submission" date="2006-12" db="EMBL/GenBank/DDBJ databases">
        <title>Complete sequence of Chlorobium phaeobacteroides DSM 266.</title>
        <authorList>
            <consortium name="US DOE Joint Genome Institute"/>
            <person name="Copeland A."/>
            <person name="Lucas S."/>
            <person name="Lapidus A."/>
            <person name="Barry K."/>
            <person name="Detter J.C."/>
            <person name="Glavina del Rio T."/>
            <person name="Hammon N."/>
            <person name="Israni S."/>
            <person name="Pitluck S."/>
            <person name="Goltsman E."/>
            <person name="Schmutz J."/>
            <person name="Larimer F."/>
            <person name="Land M."/>
            <person name="Hauser L."/>
            <person name="Mikhailova N."/>
            <person name="Li T."/>
            <person name="Overmann J."/>
            <person name="Bryant D.A."/>
            <person name="Richardson P."/>
        </authorList>
    </citation>
    <scope>NUCLEOTIDE SEQUENCE [LARGE SCALE GENOMIC DNA]</scope>
    <source>
        <strain evidence="6 7">DSM 266</strain>
    </source>
</reference>
<gene>
    <name evidence="6" type="ordered locus">Cpha266_0480</name>
</gene>
<dbReference type="RefSeq" id="WP_011744370.1">
    <property type="nucleotide sequence ID" value="NC_008639.1"/>
</dbReference>
<dbReference type="KEGG" id="cph:Cpha266_0480"/>
<dbReference type="Proteomes" id="UP000008701">
    <property type="component" value="Chromosome"/>
</dbReference>
<protein>
    <submittedName>
        <fullName evidence="6">Efflux transporter, RND family, MFP subunit</fullName>
    </submittedName>
</protein>
<dbReference type="InterPro" id="IPR058792">
    <property type="entry name" value="Beta-barrel_RND_2"/>
</dbReference>
<dbReference type="NCBIfam" id="TIGR01730">
    <property type="entry name" value="RND_mfp"/>
    <property type="match status" value="1"/>
</dbReference>
<feature type="transmembrane region" description="Helical" evidence="3">
    <location>
        <begin position="7"/>
        <end position="27"/>
    </location>
</feature>
<evidence type="ECO:0000256" key="2">
    <source>
        <dbReference type="SAM" id="Coils"/>
    </source>
</evidence>
<dbReference type="Gene3D" id="1.10.287.470">
    <property type="entry name" value="Helix hairpin bin"/>
    <property type="match status" value="1"/>
</dbReference>
<dbReference type="GO" id="GO:1990281">
    <property type="term" value="C:efflux pump complex"/>
    <property type="evidence" value="ECO:0007669"/>
    <property type="project" value="TreeGrafter"/>
</dbReference>
<evidence type="ECO:0000259" key="4">
    <source>
        <dbReference type="Pfam" id="PF25917"/>
    </source>
</evidence>
<feature type="domain" description="CusB-like beta-barrel" evidence="5">
    <location>
        <begin position="207"/>
        <end position="278"/>
    </location>
</feature>
<evidence type="ECO:0000259" key="5">
    <source>
        <dbReference type="Pfam" id="PF25954"/>
    </source>
</evidence>
<keyword evidence="7" id="KW-1185">Reference proteome</keyword>
<evidence type="ECO:0000256" key="1">
    <source>
        <dbReference type="ARBA" id="ARBA00009477"/>
    </source>
</evidence>
<feature type="coiled-coil region" evidence="2">
    <location>
        <begin position="134"/>
        <end position="165"/>
    </location>
</feature>
<keyword evidence="3" id="KW-0472">Membrane</keyword>
<feature type="domain" description="Multidrug resistance protein MdtA-like barrel-sandwich hybrid" evidence="4">
    <location>
        <begin position="61"/>
        <end position="200"/>
    </location>
</feature>
<keyword evidence="3" id="KW-1133">Transmembrane helix</keyword>
<dbReference type="Gene3D" id="2.40.30.170">
    <property type="match status" value="1"/>
</dbReference>
<evidence type="ECO:0000313" key="6">
    <source>
        <dbReference type="EMBL" id="ABL64537.1"/>
    </source>
</evidence>
<dbReference type="Gene3D" id="2.40.50.100">
    <property type="match status" value="1"/>
</dbReference>
<dbReference type="HOGENOM" id="CLU_018816_1_2_10"/>
<dbReference type="Pfam" id="PF25917">
    <property type="entry name" value="BSH_RND"/>
    <property type="match status" value="1"/>
</dbReference>
<dbReference type="InterPro" id="IPR006143">
    <property type="entry name" value="RND_pump_MFP"/>
</dbReference>
<dbReference type="GO" id="GO:0015562">
    <property type="term" value="F:efflux transmembrane transporter activity"/>
    <property type="evidence" value="ECO:0007669"/>
    <property type="project" value="TreeGrafter"/>
</dbReference>
<organism evidence="6 7">
    <name type="scientific">Chlorobium phaeobacteroides (strain DSM 266 / SMG 266 / 2430)</name>
    <dbReference type="NCBI Taxonomy" id="290317"/>
    <lineage>
        <taxon>Bacteria</taxon>
        <taxon>Pseudomonadati</taxon>
        <taxon>Chlorobiota</taxon>
        <taxon>Chlorobiia</taxon>
        <taxon>Chlorobiales</taxon>
        <taxon>Chlorobiaceae</taxon>
        <taxon>Chlorobium/Pelodictyon group</taxon>
        <taxon>Chlorobium</taxon>
    </lineage>
</organism>
<dbReference type="eggNOG" id="COG0845">
    <property type="taxonomic scope" value="Bacteria"/>
</dbReference>
<dbReference type="EMBL" id="CP000492">
    <property type="protein sequence ID" value="ABL64537.1"/>
    <property type="molecule type" value="Genomic_DNA"/>
</dbReference>
<evidence type="ECO:0000313" key="7">
    <source>
        <dbReference type="Proteomes" id="UP000008701"/>
    </source>
</evidence>
<dbReference type="STRING" id="290317.Cpha266_0480"/>
<dbReference type="SUPFAM" id="SSF111369">
    <property type="entry name" value="HlyD-like secretion proteins"/>
    <property type="match status" value="1"/>
</dbReference>